<dbReference type="Proteomes" id="UP000017081">
    <property type="component" value="Unassembled WGS sequence"/>
</dbReference>
<dbReference type="RefSeq" id="WP_023052392.1">
    <property type="nucleotide sequence ID" value="NZ_KI518162.1"/>
</dbReference>
<feature type="domain" description="CRISPR associated protein Cas6 C-terminal" evidence="1">
    <location>
        <begin position="10"/>
        <end position="98"/>
    </location>
</feature>
<protein>
    <recommendedName>
        <fullName evidence="1">CRISPR associated protein Cas6 C-terminal domain-containing protein</fullName>
    </recommendedName>
</protein>
<organism evidence="2 3">
    <name type="scientific">Cetobacterium somerae ATCC BAA-474</name>
    <dbReference type="NCBI Taxonomy" id="1319815"/>
    <lineage>
        <taxon>Bacteria</taxon>
        <taxon>Fusobacteriati</taxon>
        <taxon>Fusobacteriota</taxon>
        <taxon>Fusobacteriia</taxon>
        <taxon>Fusobacteriales</taxon>
        <taxon>Fusobacteriaceae</taxon>
        <taxon>Cetobacterium</taxon>
    </lineage>
</organism>
<reference evidence="2 3" key="1">
    <citation type="submission" date="2013-08" db="EMBL/GenBank/DDBJ databases">
        <authorList>
            <person name="Weinstock G."/>
            <person name="Sodergren E."/>
            <person name="Wylie T."/>
            <person name="Fulton L."/>
            <person name="Fulton R."/>
            <person name="Fronick C."/>
            <person name="O'Laughlin M."/>
            <person name="Godfrey J."/>
            <person name="Miner T."/>
            <person name="Herter B."/>
            <person name="Appelbaum E."/>
            <person name="Cordes M."/>
            <person name="Lek S."/>
            <person name="Wollam A."/>
            <person name="Pepin K.H."/>
            <person name="Palsikar V.B."/>
            <person name="Mitreva M."/>
            <person name="Wilson R.K."/>
        </authorList>
    </citation>
    <scope>NUCLEOTIDE SEQUENCE [LARGE SCALE GENOMIC DNA]</scope>
    <source>
        <strain evidence="2 3">ATCC BAA-474</strain>
    </source>
</reference>
<accession>U7UX20</accession>
<dbReference type="AlphaFoldDB" id="U7UX20"/>
<dbReference type="HOGENOM" id="CLU_2269343_0_0_0"/>
<dbReference type="Gene3D" id="3.30.70.1900">
    <property type="match status" value="1"/>
</dbReference>
<sequence>FYVYKLILTPTFEKRIKENAIKKYNFFFNTKLDENFNFIKKINLKNRTPIGTKYKDITLLGDKLQIEIEDNEYAQKLGWIIFSTGLLELGARGFGYVNAKFI</sequence>
<keyword evidence="3" id="KW-1185">Reference proteome</keyword>
<gene>
    <name evidence="2" type="ORF">HMPREF0202_02868</name>
</gene>
<name>U7UX20_9FUSO</name>
<proteinExistence type="predicted"/>
<feature type="non-terminal residue" evidence="2">
    <location>
        <position position="1"/>
    </location>
</feature>
<dbReference type="InterPro" id="IPR049435">
    <property type="entry name" value="Cas_Cas6_C"/>
</dbReference>
<evidence type="ECO:0000313" key="2">
    <source>
        <dbReference type="EMBL" id="ERT63826.1"/>
    </source>
</evidence>
<comment type="caution">
    <text evidence="2">The sequence shown here is derived from an EMBL/GenBank/DDBJ whole genome shotgun (WGS) entry which is preliminary data.</text>
</comment>
<evidence type="ECO:0000259" key="1">
    <source>
        <dbReference type="Pfam" id="PF01881"/>
    </source>
</evidence>
<dbReference type="eggNOG" id="COG1583">
    <property type="taxonomic scope" value="Bacteria"/>
</dbReference>
<dbReference type="STRING" id="1319815.HMPREF0202_02868"/>
<evidence type="ECO:0000313" key="3">
    <source>
        <dbReference type="Proteomes" id="UP000017081"/>
    </source>
</evidence>
<dbReference type="Pfam" id="PF01881">
    <property type="entry name" value="Cas_Cas6_C"/>
    <property type="match status" value="1"/>
</dbReference>
<dbReference type="EMBL" id="AXZF01000193">
    <property type="protein sequence ID" value="ERT63826.1"/>
    <property type="molecule type" value="Genomic_DNA"/>
</dbReference>